<evidence type="ECO:0000256" key="3">
    <source>
        <dbReference type="ARBA" id="ARBA00023155"/>
    </source>
</evidence>
<evidence type="ECO:0000313" key="10">
    <source>
        <dbReference type="Proteomes" id="UP000224634"/>
    </source>
</evidence>
<keyword evidence="2 5" id="KW-0238">DNA-binding</keyword>
<keyword evidence="3 5" id="KW-0371">Homeobox</keyword>
<comment type="caution">
    <text evidence="9">The sequence shown here is derived from an EMBL/GenBank/DDBJ whole genome shotgun (WGS) entry which is preliminary data.</text>
</comment>
<reference evidence="9 10" key="1">
    <citation type="submission" date="2017-10" db="EMBL/GenBank/DDBJ databases">
        <title>Comparative genomics in systemic dimorphic fungi from Ajellomycetaceae.</title>
        <authorList>
            <person name="Munoz J.F."/>
            <person name="Mcewen J.G."/>
            <person name="Clay O.K."/>
            <person name="Cuomo C.A."/>
        </authorList>
    </citation>
    <scope>NUCLEOTIDE SEQUENCE [LARGE SCALE GENOMIC DNA]</scope>
    <source>
        <strain evidence="9 10">UAMH7299</strain>
    </source>
</reference>
<organism evidence="9 10">
    <name type="scientific">Polytolypa hystricis (strain UAMH7299)</name>
    <dbReference type="NCBI Taxonomy" id="1447883"/>
    <lineage>
        <taxon>Eukaryota</taxon>
        <taxon>Fungi</taxon>
        <taxon>Dikarya</taxon>
        <taxon>Ascomycota</taxon>
        <taxon>Pezizomycotina</taxon>
        <taxon>Eurotiomycetes</taxon>
        <taxon>Eurotiomycetidae</taxon>
        <taxon>Onygenales</taxon>
        <taxon>Onygenales incertae sedis</taxon>
        <taxon>Polytolypa</taxon>
    </lineage>
</organism>
<dbReference type="PROSITE" id="PS50071">
    <property type="entry name" value="HOMEOBOX_2"/>
    <property type="match status" value="1"/>
</dbReference>
<dbReference type="GO" id="GO:0005634">
    <property type="term" value="C:nucleus"/>
    <property type="evidence" value="ECO:0007669"/>
    <property type="project" value="UniProtKB-SubCell"/>
</dbReference>
<dbReference type="Proteomes" id="UP000224634">
    <property type="component" value="Unassembled WGS sequence"/>
</dbReference>
<dbReference type="CDD" id="cd00086">
    <property type="entry name" value="homeodomain"/>
    <property type="match status" value="1"/>
</dbReference>
<feature type="DNA-binding region" description="Homeobox" evidence="5">
    <location>
        <begin position="180"/>
        <end position="240"/>
    </location>
</feature>
<gene>
    <name evidence="9" type="ORF">AJ80_07113</name>
</gene>
<dbReference type="PANTHER" id="PTHR24208">
    <property type="entry name" value="LIM/HOMEOBOX PROTEIN LHX"/>
    <property type="match status" value="1"/>
</dbReference>
<protein>
    <recommendedName>
        <fullName evidence="8">Homeobox domain-containing protein</fullName>
    </recommendedName>
</protein>
<feature type="compositionally biased region" description="Polar residues" evidence="7">
    <location>
        <begin position="23"/>
        <end position="36"/>
    </location>
</feature>
<feature type="region of interest" description="Disordered" evidence="7">
    <location>
        <begin position="250"/>
        <end position="285"/>
    </location>
</feature>
<accession>A0A2B7XI82</accession>
<dbReference type="InterPro" id="IPR009057">
    <property type="entry name" value="Homeodomain-like_sf"/>
</dbReference>
<evidence type="ECO:0000256" key="2">
    <source>
        <dbReference type="ARBA" id="ARBA00023125"/>
    </source>
</evidence>
<dbReference type="SMART" id="SM00389">
    <property type="entry name" value="HOX"/>
    <property type="match status" value="1"/>
</dbReference>
<evidence type="ECO:0000313" key="9">
    <source>
        <dbReference type="EMBL" id="PGH11434.1"/>
    </source>
</evidence>
<evidence type="ECO:0000256" key="1">
    <source>
        <dbReference type="ARBA" id="ARBA00004123"/>
    </source>
</evidence>
<dbReference type="STRING" id="1447883.A0A2B7XI82"/>
<dbReference type="EMBL" id="PDNA01000132">
    <property type="protein sequence ID" value="PGH11434.1"/>
    <property type="molecule type" value="Genomic_DNA"/>
</dbReference>
<sequence>MSDVMAPISMHQAVTGWHHQQLESRQSLTQPRSCGSFSGIAKPRGFGELEEQDQKPDVLKLKEMYAAPSSSVIKEEPTSNGEQNLPSNTQIEANHETLDLSKVKHPESDSADSVPTTQSESDRSSPGTHLTAISTDGDHVDANGEIDCENEVDMGEPMQDQQRQLEEPAKTAAEKRAEKRKMKRFRLTHNQTRFLMSEFTRQAHPDAAHRERLSREIPGLSPRQVQVWFQNRRAKLKRLTSDDRERMLKSRALPDDFDMSQALHSPYGNRSHPSSTPLPSPGGAYFPSHTDSDILTPLVLDPMKRPGEDEYVTSPLSANSTYGGYFASPTNAPPGSEADVLSPTATAHDRTALYTSVPHPPTSAPRHMNMFSRSSSFSNAYSQTHPQIPRLQLHDRAVRSRAGSLNSPLRASISYTTATLDYGVADAPIGLNVGYNGHSFDNPTSQAGGEKTEPYSIANHSGLPVYETKSSLRLRTNPTSLPADLQIKPDYKDTPAALQSAPLPVTQEDHLSPLSPHFTPNPFGLTYTQQNSSSMSLPASFFPYNGNQKMHEEFPGSYDNGVGIHNSLDALRGRTFTTGSYDFGSNK</sequence>
<dbReference type="PANTHER" id="PTHR24208:SF166">
    <property type="entry name" value="LIM HOMEOBOX TRANSCRIPTION FACTOR 1 ALPHA, ISOFORM B"/>
    <property type="match status" value="1"/>
</dbReference>
<dbReference type="Pfam" id="PF00046">
    <property type="entry name" value="Homeodomain"/>
    <property type="match status" value="1"/>
</dbReference>
<feature type="compositionally biased region" description="Basic and acidic residues" evidence="7">
    <location>
        <begin position="52"/>
        <end position="63"/>
    </location>
</feature>
<feature type="compositionally biased region" description="Polar residues" evidence="7">
    <location>
        <begin position="68"/>
        <end position="92"/>
    </location>
</feature>
<feature type="region of interest" description="Disordered" evidence="7">
    <location>
        <begin position="1"/>
        <end position="184"/>
    </location>
</feature>
<evidence type="ECO:0000259" key="8">
    <source>
        <dbReference type="PROSITE" id="PS50071"/>
    </source>
</evidence>
<evidence type="ECO:0000256" key="6">
    <source>
        <dbReference type="RuleBase" id="RU000682"/>
    </source>
</evidence>
<evidence type="ECO:0000256" key="7">
    <source>
        <dbReference type="SAM" id="MobiDB-lite"/>
    </source>
</evidence>
<dbReference type="SUPFAM" id="SSF46689">
    <property type="entry name" value="Homeodomain-like"/>
    <property type="match status" value="1"/>
</dbReference>
<proteinExistence type="predicted"/>
<comment type="subcellular location">
    <subcellularLocation>
        <location evidence="1 5 6">Nucleus</location>
    </subcellularLocation>
</comment>
<dbReference type="GO" id="GO:0000977">
    <property type="term" value="F:RNA polymerase II transcription regulatory region sequence-specific DNA binding"/>
    <property type="evidence" value="ECO:0007669"/>
    <property type="project" value="TreeGrafter"/>
</dbReference>
<feature type="compositionally biased region" description="Basic and acidic residues" evidence="7">
    <location>
        <begin position="93"/>
        <end position="108"/>
    </location>
</feature>
<keyword evidence="4 5" id="KW-0539">Nucleus</keyword>
<dbReference type="GO" id="GO:0000981">
    <property type="term" value="F:DNA-binding transcription factor activity, RNA polymerase II-specific"/>
    <property type="evidence" value="ECO:0007669"/>
    <property type="project" value="TreeGrafter"/>
</dbReference>
<name>A0A2B7XI82_POLH7</name>
<dbReference type="Gene3D" id="1.10.10.60">
    <property type="entry name" value="Homeodomain-like"/>
    <property type="match status" value="1"/>
</dbReference>
<feature type="domain" description="Homeobox" evidence="8">
    <location>
        <begin position="178"/>
        <end position="239"/>
    </location>
</feature>
<dbReference type="InterPro" id="IPR001356">
    <property type="entry name" value="HD"/>
</dbReference>
<feature type="compositionally biased region" description="Basic and acidic residues" evidence="7">
    <location>
        <begin position="163"/>
        <end position="177"/>
    </location>
</feature>
<dbReference type="AlphaFoldDB" id="A0A2B7XI82"/>
<evidence type="ECO:0000256" key="5">
    <source>
        <dbReference type="PROSITE-ProRule" id="PRU00108"/>
    </source>
</evidence>
<feature type="compositionally biased region" description="Polar residues" evidence="7">
    <location>
        <begin position="111"/>
        <end position="134"/>
    </location>
</feature>
<dbReference type="OrthoDB" id="6159439at2759"/>
<feature type="compositionally biased region" description="Acidic residues" evidence="7">
    <location>
        <begin position="144"/>
        <end position="154"/>
    </location>
</feature>
<keyword evidence="10" id="KW-1185">Reference proteome</keyword>
<evidence type="ECO:0000256" key="4">
    <source>
        <dbReference type="ARBA" id="ARBA00023242"/>
    </source>
</evidence>
<dbReference type="InterPro" id="IPR050453">
    <property type="entry name" value="LIM_Homeobox_TF"/>
</dbReference>